<name>W4QM74_9BACI</name>
<keyword evidence="3" id="KW-1185">Reference proteome</keyword>
<organism evidence="2 3">
    <name type="scientific">Halalkalibacter hemicellulosilyticusJCM 9152</name>
    <dbReference type="NCBI Taxonomy" id="1236971"/>
    <lineage>
        <taxon>Bacteria</taxon>
        <taxon>Bacillati</taxon>
        <taxon>Bacillota</taxon>
        <taxon>Bacilli</taxon>
        <taxon>Bacillales</taxon>
        <taxon>Bacillaceae</taxon>
        <taxon>Halalkalibacter</taxon>
    </lineage>
</organism>
<dbReference type="InterPro" id="IPR046053">
    <property type="entry name" value="DUF6011"/>
</dbReference>
<evidence type="ECO:0000313" key="2">
    <source>
        <dbReference type="EMBL" id="GAE32424.1"/>
    </source>
</evidence>
<dbReference type="RefSeq" id="WP_035346720.1">
    <property type="nucleotide sequence ID" value="NZ_BAUU01000036.1"/>
</dbReference>
<dbReference type="Pfam" id="PF19474">
    <property type="entry name" value="DUF6011"/>
    <property type="match status" value="1"/>
</dbReference>
<feature type="region of interest" description="Disordered" evidence="1">
    <location>
        <begin position="18"/>
        <end position="37"/>
    </location>
</feature>
<evidence type="ECO:0008006" key="4">
    <source>
        <dbReference type="Google" id="ProtNLM"/>
    </source>
</evidence>
<dbReference type="STRING" id="1236971.JCM9152_3958"/>
<dbReference type="AlphaFoldDB" id="W4QM74"/>
<protein>
    <recommendedName>
        <fullName evidence="4">Phage protein</fullName>
    </recommendedName>
</protein>
<evidence type="ECO:0000313" key="3">
    <source>
        <dbReference type="Proteomes" id="UP000018895"/>
    </source>
</evidence>
<reference evidence="2" key="1">
    <citation type="journal article" date="2014" name="Genome Announc.">
        <title>Draft Genome Sequences of Three Alkaliphilic Bacillus Strains, Bacillus wakoensis JCM 9140T, Bacillus akibai JCM 9157T, and Bacillus hemicellulosilyticus JCM 9152T.</title>
        <authorList>
            <person name="Yuki M."/>
            <person name="Oshima K."/>
            <person name="Suda W."/>
            <person name="Oshida Y."/>
            <person name="Kitamura K."/>
            <person name="Iida T."/>
            <person name="Hattori M."/>
            <person name="Ohkuma M."/>
        </authorList>
    </citation>
    <scope>NUCLEOTIDE SEQUENCE [LARGE SCALE GENOMIC DNA]</scope>
    <source>
        <strain evidence="2">JCM 9152</strain>
    </source>
</reference>
<proteinExistence type="predicted"/>
<sequence length="66" mass="7390">MTEIVQCKRCGRALKSESSRKKGYGPTCAKKAAEEPQELDSIELLTQANKDQEQNFMDELNEELAG</sequence>
<comment type="caution">
    <text evidence="2">The sequence shown here is derived from an EMBL/GenBank/DDBJ whole genome shotgun (WGS) entry which is preliminary data.</text>
</comment>
<evidence type="ECO:0000256" key="1">
    <source>
        <dbReference type="SAM" id="MobiDB-lite"/>
    </source>
</evidence>
<dbReference type="EMBL" id="BAUU01000036">
    <property type="protein sequence ID" value="GAE32424.1"/>
    <property type="molecule type" value="Genomic_DNA"/>
</dbReference>
<accession>W4QM74</accession>
<gene>
    <name evidence="2" type="ORF">JCM9152_3958</name>
</gene>
<dbReference type="Proteomes" id="UP000018895">
    <property type="component" value="Unassembled WGS sequence"/>
</dbReference>